<sequence length="266" mass="29642">MAMISGDLRVSATLASSYSTHPFGRSLAPSKSALKAMYFSHGILSYKPYAVHGSFSYTNAYKVSFNGFHGGGSSISEVAPKFPNIELIEHNVRGHCQRAFRMTRDNIMTSPKPMNQEIEGFLHNAINMSFFDRLNLAWKIIFPSPATRKSSNANIAKQRLKMILFSDRCAVSDEAKRKIVSNIVGALSDFVEIDSQDKVQLSVSTDPDVGTIYSVTVPVRRVKSEYQEDDDEYGAITNIEYKDKGDFSGGSVDVKFDFFLPDDKMQ</sequence>
<dbReference type="InterPro" id="IPR005527">
    <property type="entry name" value="MinE"/>
</dbReference>
<comment type="caution">
    <text evidence="2">The sequence shown here is derived from an EMBL/GenBank/DDBJ whole genome shotgun (WGS) entry which is preliminary data.</text>
</comment>
<organism evidence="2 3">
    <name type="scientific">Kingdonia uniflora</name>
    <dbReference type="NCBI Taxonomy" id="39325"/>
    <lineage>
        <taxon>Eukaryota</taxon>
        <taxon>Viridiplantae</taxon>
        <taxon>Streptophyta</taxon>
        <taxon>Embryophyta</taxon>
        <taxon>Tracheophyta</taxon>
        <taxon>Spermatophyta</taxon>
        <taxon>Magnoliopsida</taxon>
        <taxon>Ranunculales</taxon>
        <taxon>Circaeasteraceae</taxon>
        <taxon>Kingdonia</taxon>
    </lineage>
</organism>
<dbReference type="EMBL" id="JACGCM010001933">
    <property type="protein sequence ID" value="KAF6147207.1"/>
    <property type="molecule type" value="Genomic_DNA"/>
</dbReference>
<reference evidence="2 3" key="1">
    <citation type="journal article" date="2020" name="IScience">
        <title>Genome Sequencing of the Endangered Kingdonia uniflora (Circaeasteraceae, Ranunculales) Reveals Potential Mechanisms of Evolutionary Specialization.</title>
        <authorList>
            <person name="Sun Y."/>
            <person name="Deng T."/>
            <person name="Zhang A."/>
            <person name="Moore M.J."/>
            <person name="Landis J.B."/>
            <person name="Lin N."/>
            <person name="Zhang H."/>
            <person name="Zhang X."/>
            <person name="Huang J."/>
            <person name="Zhang X."/>
            <person name="Sun H."/>
            <person name="Wang H."/>
        </authorList>
    </citation>
    <scope>NUCLEOTIDE SEQUENCE [LARGE SCALE GENOMIC DNA]</scope>
    <source>
        <strain evidence="2">TB1705</strain>
        <tissue evidence="2">Leaf</tissue>
    </source>
</reference>
<dbReference type="Proteomes" id="UP000541444">
    <property type="component" value="Unassembled WGS sequence"/>
</dbReference>
<dbReference type="Pfam" id="PF03776">
    <property type="entry name" value="MinE"/>
    <property type="match status" value="1"/>
</dbReference>
<dbReference type="PANTHER" id="PTHR33404:SF2">
    <property type="entry name" value="CELL DIVISION TOPOLOGICAL SPECIFICITY FACTOR HOMOLOG, CHLOROPLASTIC"/>
    <property type="match status" value="1"/>
</dbReference>
<dbReference type="Gene3D" id="3.30.1070.10">
    <property type="entry name" value="Cell division topological specificity factor MinE"/>
    <property type="match status" value="1"/>
</dbReference>
<dbReference type="AlphaFoldDB" id="A0A7J7LX81"/>
<dbReference type="FunFam" id="3.30.1070.10:FF:000002">
    <property type="entry name" value="Cell division topological specificity factor-like, chloroplastic"/>
    <property type="match status" value="1"/>
</dbReference>
<accession>A0A7J7LX81</accession>
<dbReference type="GO" id="GO:0051301">
    <property type="term" value="P:cell division"/>
    <property type="evidence" value="ECO:0007669"/>
    <property type="project" value="InterPro"/>
</dbReference>
<proteinExistence type="inferred from homology"/>
<dbReference type="PANTHER" id="PTHR33404">
    <property type="entry name" value="CELL DIVISION TOPOLOGICAL SPECIFICITY FACTOR HOMOLOG, CHLOROPLASTIC"/>
    <property type="match status" value="1"/>
</dbReference>
<comment type="similarity">
    <text evidence="1">Belongs to the MinE family.</text>
</comment>
<name>A0A7J7LX81_9MAGN</name>
<dbReference type="OrthoDB" id="1606438at2759"/>
<evidence type="ECO:0000313" key="3">
    <source>
        <dbReference type="Proteomes" id="UP000541444"/>
    </source>
</evidence>
<protein>
    <submittedName>
        <fullName evidence="2">Uncharacterized protein</fullName>
    </submittedName>
</protein>
<keyword evidence="3" id="KW-1185">Reference proteome</keyword>
<evidence type="ECO:0000256" key="1">
    <source>
        <dbReference type="ARBA" id="ARBA00008168"/>
    </source>
</evidence>
<evidence type="ECO:0000313" key="2">
    <source>
        <dbReference type="EMBL" id="KAF6147207.1"/>
    </source>
</evidence>
<gene>
    <name evidence="2" type="ORF">GIB67_039337</name>
</gene>
<dbReference type="GO" id="GO:0010020">
    <property type="term" value="P:chloroplast fission"/>
    <property type="evidence" value="ECO:0007669"/>
    <property type="project" value="TreeGrafter"/>
</dbReference>
<dbReference type="InterPro" id="IPR036707">
    <property type="entry name" value="MinE_sf"/>
</dbReference>